<dbReference type="InParanoid" id="A0A369J083"/>
<evidence type="ECO:0000313" key="2">
    <source>
        <dbReference type="Proteomes" id="UP000076154"/>
    </source>
</evidence>
<dbReference type="AlphaFoldDB" id="A0A369J083"/>
<comment type="caution">
    <text evidence="1">The sequence shown here is derived from an EMBL/GenBank/DDBJ whole genome shotgun (WGS) entry which is preliminary data.</text>
</comment>
<name>A0A369J083_HYPMA</name>
<accession>A0A369J083</accession>
<evidence type="ECO:0000313" key="1">
    <source>
        <dbReference type="EMBL" id="RDB15418.1"/>
    </source>
</evidence>
<dbReference type="Proteomes" id="UP000076154">
    <property type="component" value="Unassembled WGS sequence"/>
</dbReference>
<gene>
    <name evidence="1" type="ORF">Hypma_004191</name>
</gene>
<keyword evidence="2" id="KW-1185">Reference proteome</keyword>
<protein>
    <submittedName>
        <fullName evidence="1">Uncharacterized protein</fullName>
    </submittedName>
</protein>
<dbReference type="EMBL" id="LUEZ02000158">
    <property type="protein sequence ID" value="RDB15418.1"/>
    <property type="molecule type" value="Genomic_DNA"/>
</dbReference>
<sequence length="419" mass="47958">MDGKPKWRRTRSLPHLHASDIDAVFKAMLTESDDSPERAVVALMNKYNFSFPMLLLYLEDNLERQINFSILTSRDIETCLNQPFNLRYLSQFQVHRARLPTSVFKDIISDMDLLMRQFAGPMWLSTYVEERARSIAPIFNRIAGQFNSHIANSLESVMTSFLKEGIVKDRDRLVSRFKAFGIIVLVVIEIRTMPIGDAYYDCLAHLFAECDACDCENLYSGIFHRPSIPIHAILTDGQQFVFFRFDASTQPPVLQQGTLRSVSPAGLSSTYDGSLDVMLHLDRIGYLCSFRPICETVFYIVQLGFLRGMQLHYFQHMMITLRDGGTMADFRKDRERNAWRDADDVARDALDLGVQAAVEARGGGEDADEDARVAAANDKARRAWDMIQESIDALPANYKKPERKYSIMCDWDERRVDRA</sequence>
<reference evidence="1" key="1">
    <citation type="submission" date="2018-04" db="EMBL/GenBank/DDBJ databases">
        <title>Whole genome sequencing of Hypsizygus marmoreus.</title>
        <authorList>
            <person name="Choi I.-G."/>
            <person name="Min B."/>
            <person name="Kim J.-G."/>
            <person name="Kim S."/>
            <person name="Oh Y.-L."/>
            <person name="Kong W.-S."/>
            <person name="Park H."/>
            <person name="Jeong J."/>
            <person name="Song E.-S."/>
        </authorList>
    </citation>
    <scope>NUCLEOTIDE SEQUENCE [LARGE SCALE GENOMIC DNA]</scope>
    <source>
        <strain evidence="1">51987-8</strain>
    </source>
</reference>
<dbReference type="OrthoDB" id="3264482at2759"/>
<organism evidence="1 2">
    <name type="scientific">Hypsizygus marmoreus</name>
    <name type="common">White beech mushroom</name>
    <name type="synonym">Agaricus marmoreus</name>
    <dbReference type="NCBI Taxonomy" id="39966"/>
    <lineage>
        <taxon>Eukaryota</taxon>
        <taxon>Fungi</taxon>
        <taxon>Dikarya</taxon>
        <taxon>Basidiomycota</taxon>
        <taxon>Agaricomycotina</taxon>
        <taxon>Agaricomycetes</taxon>
        <taxon>Agaricomycetidae</taxon>
        <taxon>Agaricales</taxon>
        <taxon>Tricholomatineae</taxon>
        <taxon>Lyophyllaceae</taxon>
        <taxon>Hypsizygus</taxon>
    </lineage>
</organism>
<proteinExistence type="predicted"/>